<evidence type="ECO:0000313" key="2">
    <source>
        <dbReference type="Proteomes" id="UP000198211"/>
    </source>
</evidence>
<protein>
    <submittedName>
        <fullName evidence="1">Uncharacterized protein</fullName>
    </submittedName>
</protein>
<sequence length="78" mass="8921">MRCWHRTQPNLAQRLNALKRIYERIWMHPLGLFSGLCAPDGVVEMSLSIASVVTMVHRQLNSTQENQQMLRSLGSGRT</sequence>
<comment type="caution">
    <text evidence="1">The sequence shown here is derived from an EMBL/GenBank/DDBJ whole genome shotgun (WGS) entry which is preliminary data.</text>
</comment>
<reference evidence="2" key="1">
    <citation type="submission" date="2017-03" db="EMBL/GenBank/DDBJ databases">
        <title>Phytopthora megakarya and P. palmivora, two closely related causual agents of cacao black pod achieved similar genome size and gene model numbers by different mechanisms.</title>
        <authorList>
            <person name="Ali S."/>
            <person name="Shao J."/>
            <person name="Larry D.J."/>
            <person name="Kronmiller B."/>
            <person name="Shen D."/>
            <person name="Strem M.D."/>
            <person name="Melnick R.L."/>
            <person name="Guiltinan M.J."/>
            <person name="Tyler B.M."/>
            <person name="Meinhardt L.W."/>
            <person name="Bailey B.A."/>
        </authorList>
    </citation>
    <scope>NUCLEOTIDE SEQUENCE [LARGE SCALE GENOMIC DNA]</scope>
    <source>
        <strain evidence="2">zdho120</strain>
    </source>
</reference>
<dbReference type="AlphaFoldDB" id="A0A225VUC5"/>
<name>A0A225VUC5_9STRA</name>
<evidence type="ECO:0000313" key="1">
    <source>
        <dbReference type="EMBL" id="OWZ09056.1"/>
    </source>
</evidence>
<organism evidence="1 2">
    <name type="scientific">Phytophthora megakarya</name>
    <dbReference type="NCBI Taxonomy" id="4795"/>
    <lineage>
        <taxon>Eukaryota</taxon>
        <taxon>Sar</taxon>
        <taxon>Stramenopiles</taxon>
        <taxon>Oomycota</taxon>
        <taxon>Peronosporomycetes</taxon>
        <taxon>Peronosporales</taxon>
        <taxon>Peronosporaceae</taxon>
        <taxon>Phytophthora</taxon>
    </lineage>
</organism>
<proteinExistence type="predicted"/>
<gene>
    <name evidence="1" type="ORF">PHMEG_00018305</name>
</gene>
<dbReference type="EMBL" id="NBNE01002930">
    <property type="protein sequence ID" value="OWZ09056.1"/>
    <property type="molecule type" value="Genomic_DNA"/>
</dbReference>
<accession>A0A225VUC5</accession>
<dbReference type="Proteomes" id="UP000198211">
    <property type="component" value="Unassembled WGS sequence"/>
</dbReference>
<keyword evidence="2" id="KW-1185">Reference proteome</keyword>